<gene>
    <name evidence="9" type="ORF">E48-1C_33</name>
</gene>
<keyword evidence="6" id="KW-0663">Pyridoxal phosphate</keyword>
<dbReference type="Pfam" id="PF00155">
    <property type="entry name" value="Aminotran_1_2"/>
    <property type="match status" value="1"/>
</dbReference>
<keyword evidence="4 7" id="KW-0032">Aminotransferase</keyword>
<dbReference type="InterPro" id="IPR050596">
    <property type="entry name" value="AspAT/PAT-like"/>
</dbReference>
<evidence type="ECO:0000259" key="8">
    <source>
        <dbReference type="Pfam" id="PF00155"/>
    </source>
</evidence>
<keyword evidence="5 7" id="KW-0808">Transferase</keyword>
<dbReference type="InterPro" id="IPR015424">
    <property type="entry name" value="PyrdxlP-dep_Trfase"/>
</dbReference>
<organism evidence="9">
    <name type="scientific">uncultured marine crenarchaeote E48-1C</name>
    <dbReference type="NCBI Taxonomy" id="907718"/>
    <lineage>
        <taxon>Archaea</taxon>
        <taxon>Candidatus Bathyarchaeota</taxon>
        <taxon>environmental samples</taxon>
    </lineage>
</organism>
<dbReference type="PANTHER" id="PTHR46383">
    <property type="entry name" value="ASPARTATE AMINOTRANSFERASE"/>
    <property type="match status" value="1"/>
</dbReference>
<comment type="subunit">
    <text evidence="3">Homodimer.</text>
</comment>
<dbReference type="AlphaFoldDB" id="G9BAV3"/>
<comment type="similarity">
    <text evidence="2 7">Belongs to the class-I pyridoxal-phosphate-dependent aminotransferase family.</text>
</comment>
<dbReference type="EMBL" id="HQ214612">
    <property type="protein sequence ID" value="ADP09478.1"/>
    <property type="molecule type" value="Genomic_DNA"/>
</dbReference>
<name>G9BAV3_9ARCH</name>
<feature type="domain" description="Aminotransferase class I/classII large" evidence="8">
    <location>
        <begin position="8"/>
        <end position="333"/>
    </location>
</feature>
<dbReference type="InterPro" id="IPR015421">
    <property type="entry name" value="PyrdxlP-dep_Trfase_major"/>
</dbReference>
<evidence type="ECO:0000256" key="1">
    <source>
        <dbReference type="ARBA" id="ARBA00001933"/>
    </source>
</evidence>
<protein>
    <recommendedName>
        <fullName evidence="7">Aminotransferase</fullName>
        <ecNumber evidence="7">2.6.1.-</ecNumber>
    </recommendedName>
</protein>
<evidence type="ECO:0000256" key="4">
    <source>
        <dbReference type="ARBA" id="ARBA00022576"/>
    </source>
</evidence>
<dbReference type="PROSITE" id="PS00105">
    <property type="entry name" value="AA_TRANSFER_CLASS_1"/>
    <property type="match status" value="1"/>
</dbReference>
<dbReference type="Gene3D" id="3.40.640.10">
    <property type="entry name" value="Type I PLP-dependent aspartate aminotransferase-like (Major domain)"/>
    <property type="match status" value="1"/>
</dbReference>
<dbReference type="SUPFAM" id="SSF53383">
    <property type="entry name" value="PLP-dependent transferases"/>
    <property type="match status" value="1"/>
</dbReference>
<evidence type="ECO:0000256" key="3">
    <source>
        <dbReference type="ARBA" id="ARBA00011738"/>
    </source>
</evidence>
<evidence type="ECO:0000256" key="6">
    <source>
        <dbReference type="ARBA" id="ARBA00022898"/>
    </source>
</evidence>
<sequence>MAAERALEEGHTHYTEDKGIPALRRAIAEKENMKARADISEEQVLVTPGATGALFAACMSLIDCGDEVIIQAPSYPGHIRAVTVSGGKPVPVSLEEDYDFVMNLDELDEKVTSKTKVIIVSSPTNPTGTVFERDVLKAIVEIAVDNELFIVSDEVYEHFVYDDAEFGSVREFPGMEHRTVLVNSFSKTYAMTGWRIGYAIAPKEITSRMAKFSCASSMCVNSIAQYGALAALEGPQKCVDAMLTEYDERRRFVVKELSKIPGVRFVEPKGAFYVFPNVEELEMNSLELVKYLVREARVLLSPGYPFFGSKGRFHVRLSYTASLNALRIAMERINSALRELEGT</sequence>
<dbReference type="PANTHER" id="PTHR46383:SF1">
    <property type="entry name" value="ASPARTATE AMINOTRANSFERASE"/>
    <property type="match status" value="1"/>
</dbReference>
<proteinExistence type="inferred from homology"/>
<dbReference type="EC" id="2.6.1.-" evidence="7"/>
<dbReference type="Gene3D" id="3.90.1150.10">
    <property type="entry name" value="Aspartate Aminotransferase, domain 1"/>
    <property type="match status" value="1"/>
</dbReference>
<comment type="cofactor">
    <cofactor evidence="1 7">
        <name>pyridoxal 5'-phosphate</name>
        <dbReference type="ChEBI" id="CHEBI:597326"/>
    </cofactor>
</comment>
<reference evidence="9" key="1">
    <citation type="journal article" date="2012" name="Environ. Microbiol.">
        <title>Genetic structure of three fosmid-fragments encoding 16S rRNA genes of the Miscellaneous Crenarchaeotic Group (MCG): implications for physiology and evolution of marine sedimentary archaea.</title>
        <authorList>
            <person name="Li P.Y."/>
            <person name="Xie B.B."/>
            <person name="Zhang X.Y."/>
            <person name="Qin Q.L."/>
            <person name="Dang H.Y."/>
            <person name="Wang X.M."/>
            <person name="Chen X.L."/>
            <person name="Yu J."/>
            <person name="Zhang Y.Z."/>
        </authorList>
    </citation>
    <scope>NUCLEOTIDE SEQUENCE</scope>
</reference>
<dbReference type="CDD" id="cd00609">
    <property type="entry name" value="AAT_like"/>
    <property type="match status" value="1"/>
</dbReference>
<evidence type="ECO:0000313" key="9">
    <source>
        <dbReference type="EMBL" id="ADP09478.1"/>
    </source>
</evidence>
<evidence type="ECO:0000256" key="7">
    <source>
        <dbReference type="RuleBase" id="RU000481"/>
    </source>
</evidence>
<dbReference type="InterPro" id="IPR004838">
    <property type="entry name" value="NHTrfase_class1_PyrdxlP-BS"/>
</dbReference>
<dbReference type="InterPro" id="IPR004839">
    <property type="entry name" value="Aminotransferase_I/II_large"/>
</dbReference>
<dbReference type="GO" id="GO:0006520">
    <property type="term" value="P:amino acid metabolic process"/>
    <property type="evidence" value="ECO:0007669"/>
    <property type="project" value="InterPro"/>
</dbReference>
<accession>G9BAV3</accession>
<dbReference type="PRINTS" id="PR00753">
    <property type="entry name" value="ACCSYNTHASE"/>
</dbReference>
<dbReference type="GO" id="GO:0008483">
    <property type="term" value="F:transaminase activity"/>
    <property type="evidence" value="ECO:0007669"/>
    <property type="project" value="UniProtKB-KW"/>
</dbReference>
<dbReference type="GO" id="GO:0030170">
    <property type="term" value="F:pyridoxal phosphate binding"/>
    <property type="evidence" value="ECO:0007669"/>
    <property type="project" value="InterPro"/>
</dbReference>
<dbReference type="FunFam" id="3.40.640.10:FF:000033">
    <property type="entry name" value="Aspartate aminotransferase"/>
    <property type="match status" value="1"/>
</dbReference>
<evidence type="ECO:0000256" key="5">
    <source>
        <dbReference type="ARBA" id="ARBA00022679"/>
    </source>
</evidence>
<dbReference type="InterPro" id="IPR015422">
    <property type="entry name" value="PyrdxlP-dep_Trfase_small"/>
</dbReference>
<evidence type="ECO:0000256" key="2">
    <source>
        <dbReference type="ARBA" id="ARBA00007441"/>
    </source>
</evidence>